<dbReference type="PANTHER" id="PTHR42682">
    <property type="entry name" value="HYDROGENASE-4 COMPONENT F"/>
    <property type="match status" value="1"/>
</dbReference>
<keyword evidence="5" id="KW-0560">Oxidoreductase</keyword>
<evidence type="ECO:0000256" key="4">
    <source>
        <dbReference type="ARBA" id="ARBA00022989"/>
    </source>
</evidence>
<keyword evidence="11" id="KW-1185">Reference proteome</keyword>
<feature type="transmembrane region" description="Helical" evidence="8">
    <location>
        <begin position="44"/>
        <end position="67"/>
    </location>
</feature>
<dbReference type="PRINTS" id="PR01437">
    <property type="entry name" value="NUOXDRDTASE4"/>
</dbReference>
<feature type="transmembrane region" description="Helical" evidence="8">
    <location>
        <begin position="439"/>
        <end position="462"/>
    </location>
</feature>
<dbReference type="PANTHER" id="PTHR42682:SF4">
    <property type="entry name" value="NADH-UBIQUINONE_PLASTOQUINONE"/>
    <property type="match status" value="1"/>
</dbReference>
<feature type="transmembrane region" description="Helical" evidence="8">
    <location>
        <begin position="542"/>
        <end position="560"/>
    </location>
</feature>
<organism evidence="10 11">
    <name type="scientific">Natronobacillus azotifigens</name>
    <dbReference type="NCBI Taxonomy" id="472978"/>
    <lineage>
        <taxon>Bacteria</taxon>
        <taxon>Bacillati</taxon>
        <taxon>Bacillota</taxon>
        <taxon>Bacilli</taxon>
        <taxon>Bacillales</taxon>
        <taxon>Bacillaceae</taxon>
        <taxon>Natronobacillus</taxon>
    </lineage>
</organism>
<dbReference type="Pfam" id="PF00361">
    <property type="entry name" value="Proton_antipo_M"/>
    <property type="match status" value="1"/>
</dbReference>
<dbReference type="InterPro" id="IPR003918">
    <property type="entry name" value="NADH_UbQ_OxRdtase"/>
</dbReference>
<evidence type="ECO:0000256" key="7">
    <source>
        <dbReference type="RuleBase" id="RU000320"/>
    </source>
</evidence>
<feature type="transmembrane region" description="Helical" evidence="8">
    <location>
        <begin position="172"/>
        <end position="195"/>
    </location>
</feature>
<feature type="domain" description="NADH:quinone oxidoreductase/Mrp antiporter transmembrane" evidence="9">
    <location>
        <begin position="137"/>
        <end position="439"/>
    </location>
</feature>
<name>A0A9J6R8H5_9BACI</name>
<feature type="transmembrane region" description="Helical" evidence="8">
    <location>
        <begin position="603"/>
        <end position="620"/>
    </location>
</feature>
<keyword evidence="4 8" id="KW-1133">Transmembrane helix</keyword>
<feature type="transmembrane region" description="Helical" evidence="8">
    <location>
        <begin position="143"/>
        <end position="160"/>
    </location>
</feature>
<evidence type="ECO:0000313" key="11">
    <source>
        <dbReference type="Proteomes" id="UP001084197"/>
    </source>
</evidence>
<dbReference type="GO" id="GO:0008137">
    <property type="term" value="F:NADH dehydrogenase (ubiquinone) activity"/>
    <property type="evidence" value="ECO:0007669"/>
    <property type="project" value="InterPro"/>
</dbReference>
<dbReference type="RefSeq" id="WP_268778701.1">
    <property type="nucleotide sequence ID" value="NZ_JAPRAT010000002.1"/>
</dbReference>
<feature type="transmembrane region" description="Helical" evidence="8">
    <location>
        <begin position="12"/>
        <end position="32"/>
    </location>
</feature>
<evidence type="ECO:0000259" key="9">
    <source>
        <dbReference type="Pfam" id="PF00361"/>
    </source>
</evidence>
<keyword evidence="3 7" id="KW-0812">Transmembrane</keyword>
<dbReference type="GO" id="GO:0005886">
    <property type="term" value="C:plasma membrane"/>
    <property type="evidence" value="ECO:0007669"/>
    <property type="project" value="UniProtKB-SubCell"/>
</dbReference>
<gene>
    <name evidence="10" type="ORF">OWO01_01740</name>
</gene>
<evidence type="ECO:0000256" key="2">
    <source>
        <dbReference type="ARBA" id="ARBA00022475"/>
    </source>
</evidence>
<dbReference type="EMBL" id="JAPRAT010000002">
    <property type="protein sequence ID" value="MCZ0701933.1"/>
    <property type="molecule type" value="Genomic_DNA"/>
</dbReference>
<feature type="transmembrane region" description="Helical" evidence="8">
    <location>
        <begin position="356"/>
        <end position="378"/>
    </location>
</feature>
<evidence type="ECO:0000256" key="5">
    <source>
        <dbReference type="ARBA" id="ARBA00023002"/>
    </source>
</evidence>
<proteinExistence type="predicted"/>
<dbReference type="AlphaFoldDB" id="A0A9J6R8H5"/>
<evidence type="ECO:0000256" key="1">
    <source>
        <dbReference type="ARBA" id="ARBA00004651"/>
    </source>
</evidence>
<feature type="transmembrane region" description="Helical" evidence="8">
    <location>
        <begin position="215"/>
        <end position="237"/>
    </location>
</feature>
<sequence>MNITQLRLMVELALPIIIIVIVLLELLLIPFLGRVSRRRRVRRVTVRIVIFLTIILMVSIYPVVINAPLEWHIAHVFGNGIIFRIDLLSLLFMIFAGLIFLVVSFYTAVDIKNFGREKSFYSFFMITYVATLGTLMAGDLLSFFMFFEIMTFASYVLMVHQRSQNVIEAGSIYIYFGIIGGLSILAGILILSAYTQSYEWLTLGEKFGDLGAVRYVAAGLFILGFGVKAGMVPLHHWVPVVYPKSHLSVNALSSGILMKIGGYGILRLFVSVIESTNGQSEQMLNGSLLTLENIGGIIIWIGIITMIVGVIAALEQEEMVRMLAYHSVSQMGYVIMGIGVAAYLGFDGSMGFAGGFYHMINHGIFKALLFMVAGAVYFKTKDKNMYRLGGLYKNMPFTTIVAIIAAFGITGMPLFNGYASKTVLHHAIVEAHVYGHSSFFWAEQFFMLASAGTAASFIKFIIQIFFGKRAEAHKDVKETYNSGTVAMVILAVGVVAIGLFPNALLDYFIIPAARTLNYDAQFIDNYLVGMNVFLYDDLSTMLPVYSMGALIYIVGMRYHLFHFHLPKQLNPESGYYQPAYDKFIAVTKKVLNKMEQVIIKSDVFIYGIMLLVLLISLLNFL</sequence>
<feature type="transmembrane region" description="Helical" evidence="8">
    <location>
        <begin position="483"/>
        <end position="510"/>
    </location>
</feature>
<dbReference type="Proteomes" id="UP001084197">
    <property type="component" value="Unassembled WGS sequence"/>
</dbReference>
<accession>A0A9J6R8H5</accession>
<protein>
    <submittedName>
        <fullName evidence="10">Complex I subunit 5 family protein</fullName>
    </submittedName>
</protein>
<dbReference type="InterPro" id="IPR001750">
    <property type="entry name" value="ND/Mrp_TM"/>
</dbReference>
<dbReference type="InterPro" id="IPR052175">
    <property type="entry name" value="ComplexI-like_HydComp"/>
</dbReference>
<keyword evidence="2" id="KW-1003">Cell membrane</keyword>
<feature type="transmembrane region" description="Helical" evidence="8">
    <location>
        <begin position="120"/>
        <end position="137"/>
    </location>
</feature>
<feature type="transmembrane region" description="Helical" evidence="8">
    <location>
        <begin position="87"/>
        <end position="108"/>
    </location>
</feature>
<feature type="transmembrane region" description="Helical" evidence="8">
    <location>
        <begin position="399"/>
        <end position="419"/>
    </location>
</feature>
<evidence type="ECO:0000256" key="3">
    <source>
        <dbReference type="ARBA" id="ARBA00022692"/>
    </source>
</evidence>
<evidence type="ECO:0000256" key="6">
    <source>
        <dbReference type="ARBA" id="ARBA00023136"/>
    </source>
</evidence>
<reference evidence="10" key="1">
    <citation type="submission" date="2022-11" db="EMBL/GenBank/DDBJ databases">
        <title>WGS of Natronobacillus azotifigens 24KS-1, an anaerobic diazotrophic haloalkaliphile from soda-rich habitats.</title>
        <authorList>
            <person name="Sorokin D.Y."/>
            <person name="Merkel A.Y."/>
        </authorList>
    </citation>
    <scope>NUCLEOTIDE SEQUENCE</scope>
    <source>
        <strain evidence="10">24KS-1</strain>
    </source>
</reference>
<evidence type="ECO:0000256" key="8">
    <source>
        <dbReference type="SAM" id="Phobius"/>
    </source>
</evidence>
<feature type="transmembrane region" description="Helical" evidence="8">
    <location>
        <begin position="293"/>
        <end position="314"/>
    </location>
</feature>
<feature type="transmembrane region" description="Helical" evidence="8">
    <location>
        <begin position="323"/>
        <end position="344"/>
    </location>
</feature>
<dbReference type="GO" id="GO:0042773">
    <property type="term" value="P:ATP synthesis coupled electron transport"/>
    <property type="evidence" value="ECO:0007669"/>
    <property type="project" value="InterPro"/>
</dbReference>
<keyword evidence="6 8" id="KW-0472">Membrane</keyword>
<comment type="subcellular location">
    <subcellularLocation>
        <location evidence="1">Cell membrane</location>
        <topology evidence="1">Multi-pass membrane protein</topology>
    </subcellularLocation>
    <subcellularLocation>
        <location evidence="7">Membrane</location>
        <topology evidence="7">Multi-pass membrane protein</topology>
    </subcellularLocation>
</comment>
<feature type="transmembrane region" description="Helical" evidence="8">
    <location>
        <begin position="249"/>
        <end position="273"/>
    </location>
</feature>
<comment type="caution">
    <text evidence="10">The sequence shown here is derived from an EMBL/GenBank/DDBJ whole genome shotgun (WGS) entry which is preliminary data.</text>
</comment>
<dbReference type="GO" id="GO:0016491">
    <property type="term" value="F:oxidoreductase activity"/>
    <property type="evidence" value="ECO:0007669"/>
    <property type="project" value="UniProtKB-KW"/>
</dbReference>
<evidence type="ECO:0000313" key="10">
    <source>
        <dbReference type="EMBL" id="MCZ0701933.1"/>
    </source>
</evidence>